<feature type="site" description="Important for catalytic activity" evidence="7">
    <location>
        <position position="228"/>
    </location>
</feature>
<organism evidence="9 10">
    <name type="scientific">Methanospirillum lacunae</name>
    <dbReference type="NCBI Taxonomy" id="668570"/>
    <lineage>
        <taxon>Archaea</taxon>
        <taxon>Methanobacteriati</taxon>
        <taxon>Methanobacteriota</taxon>
        <taxon>Stenosarchaea group</taxon>
        <taxon>Methanomicrobia</taxon>
        <taxon>Methanomicrobiales</taxon>
        <taxon>Methanospirillaceae</taxon>
        <taxon>Methanospirillum</taxon>
    </lineage>
</organism>
<dbReference type="EMBL" id="QGMY01000005">
    <property type="protein sequence ID" value="PWR72984.1"/>
    <property type="molecule type" value="Genomic_DNA"/>
</dbReference>
<accession>A0A2V2MXW8</accession>
<name>A0A2V2MXW8_9EURY</name>
<feature type="binding site" evidence="6">
    <location>
        <position position="159"/>
    </location>
    <ligand>
        <name>Mg(2+)</name>
        <dbReference type="ChEBI" id="CHEBI:18420"/>
        <label>1</label>
    </ligand>
</feature>
<dbReference type="NCBIfam" id="TIGR00195">
    <property type="entry name" value="exoDNase_III"/>
    <property type="match status" value="1"/>
</dbReference>
<feature type="active site" description="Proton donor/acceptor" evidence="5">
    <location>
        <position position="157"/>
    </location>
</feature>
<dbReference type="FunFam" id="3.60.10.10:FF:000026">
    <property type="entry name" value="Exodeoxyribonuclease III"/>
    <property type="match status" value="1"/>
</dbReference>
<dbReference type="Pfam" id="PF03372">
    <property type="entry name" value="Exo_endo_phos"/>
    <property type="match status" value="1"/>
</dbReference>
<dbReference type="PROSITE" id="PS51435">
    <property type="entry name" value="AP_NUCLEASE_F1_4"/>
    <property type="match status" value="1"/>
</dbReference>
<dbReference type="GO" id="GO:0006284">
    <property type="term" value="P:base-excision repair"/>
    <property type="evidence" value="ECO:0007669"/>
    <property type="project" value="TreeGrafter"/>
</dbReference>
<sequence length="263" mass="30319">MTRYRILSWNVNGLRAIAGKEILDNKLFQDFLIHDNPDICGLQETKVDAKSLPPGLGRIGGYFFYLNPAERKGYSGVALYSRREPEEISYGFGHDEFDHEGRTIVARYPEFTLYTIYFPNGGASEERLAFKLRFYDAFLNHVKERSAAGEKIVICGDVNTAHTSIDLARPKENENVSGFLPVERRWLDELVQAGYIDTFRLFESEGGHYTWWDYKTKARSRNVGWRIDYFFVNELMRNNVEASLIRSDVMGSDHCPVELVLSF</sequence>
<feature type="binding site" evidence="6">
    <location>
        <position position="254"/>
    </location>
    <ligand>
        <name>Mg(2+)</name>
        <dbReference type="ChEBI" id="CHEBI:18420"/>
        <label>1</label>
    </ligand>
</feature>
<proteinExistence type="inferred from homology"/>
<dbReference type="AlphaFoldDB" id="A0A2V2MXW8"/>
<feature type="active site" evidence="5">
    <location>
        <position position="117"/>
    </location>
</feature>
<dbReference type="InterPro" id="IPR036691">
    <property type="entry name" value="Endo/exonu/phosph_ase_sf"/>
</dbReference>
<feature type="binding site" evidence="6">
    <location>
        <position position="10"/>
    </location>
    <ligand>
        <name>Mg(2+)</name>
        <dbReference type="ChEBI" id="CHEBI:18420"/>
        <label>1</label>
    </ligand>
</feature>
<evidence type="ECO:0000256" key="7">
    <source>
        <dbReference type="PIRSR" id="PIRSR604808-3"/>
    </source>
</evidence>
<dbReference type="PANTHER" id="PTHR22748:SF6">
    <property type="entry name" value="DNA-(APURINIC OR APYRIMIDINIC SITE) ENDONUCLEASE"/>
    <property type="match status" value="1"/>
</dbReference>
<evidence type="ECO:0000256" key="5">
    <source>
        <dbReference type="PIRSR" id="PIRSR604808-1"/>
    </source>
</evidence>
<dbReference type="GO" id="GO:0008081">
    <property type="term" value="F:phosphoric diester hydrolase activity"/>
    <property type="evidence" value="ECO:0007669"/>
    <property type="project" value="TreeGrafter"/>
</dbReference>
<evidence type="ECO:0000259" key="8">
    <source>
        <dbReference type="Pfam" id="PF03372"/>
    </source>
</evidence>
<keyword evidence="3" id="KW-0378">Hydrolase</keyword>
<dbReference type="SUPFAM" id="SSF56219">
    <property type="entry name" value="DNase I-like"/>
    <property type="match status" value="1"/>
</dbReference>
<feature type="active site" description="Proton acceptor" evidence="5">
    <location>
        <position position="254"/>
    </location>
</feature>
<dbReference type="InterPro" id="IPR004808">
    <property type="entry name" value="AP_endonuc_1"/>
</dbReference>
<dbReference type="GO" id="GO:0046872">
    <property type="term" value="F:metal ion binding"/>
    <property type="evidence" value="ECO:0007669"/>
    <property type="project" value="UniProtKB-KW"/>
</dbReference>
<evidence type="ECO:0000313" key="9">
    <source>
        <dbReference type="EMBL" id="PWR72984.1"/>
    </source>
</evidence>
<dbReference type="OrthoDB" id="146626at2157"/>
<feature type="site" description="Transition state stabilizer" evidence="7">
    <location>
        <position position="159"/>
    </location>
</feature>
<feature type="site" description="Interaction with DNA substrate" evidence="7">
    <location>
        <position position="254"/>
    </location>
</feature>
<evidence type="ECO:0000256" key="3">
    <source>
        <dbReference type="ARBA" id="ARBA00022801"/>
    </source>
</evidence>
<feature type="domain" description="Endonuclease/exonuclease/phosphatase" evidence="8">
    <location>
        <begin position="7"/>
        <end position="254"/>
    </location>
</feature>
<evidence type="ECO:0000256" key="1">
    <source>
        <dbReference type="ARBA" id="ARBA00007092"/>
    </source>
</evidence>
<feature type="binding site" evidence="6">
    <location>
        <position position="253"/>
    </location>
    <ligand>
        <name>Mg(2+)</name>
        <dbReference type="ChEBI" id="CHEBI:18420"/>
        <label>1</label>
    </ligand>
</feature>
<dbReference type="Gene3D" id="3.60.10.10">
    <property type="entry name" value="Endonuclease/exonuclease/phosphatase"/>
    <property type="match status" value="1"/>
</dbReference>
<comment type="similarity">
    <text evidence="1">Belongs to the DNA repair enzymes AP/ExoA family.</text>
</comment>
<dbReference type="GO" id="GO:0003906">
    <property type="term" value="F:DNA-(apurinic or apyrimidinic site) endonuclease activity"/>
    <property type="evidence" value="ECO:0007669"/>
    <property type="project" value="TreeGrafter"/>
</dbReference>
<keyword evidence="10" id="KW-1185">Reference proteome</keyword>
<evidence type="ECO:0000256" key="6">
    <source>
        <dbReference type="PIRSR" id="PIRSR604808-2"/>
    </source>
</evidence>
<protein>
    <submittedName>
        <fullName evidence="9">Exodeoxyribonuclease III</fullName>
    </submittedName>
</protein>
<dbReference type="Proteomes" id="UP000245657">
    <property type="component" value="Unassembled WGS sequence"/>
</dbReference>
<feature type="binding site" evidence="6">
    <location>
        <position position="157"/>
    </location>
    <ligand>
        <name>Mg(2+)</name>
        <dbReference type="ChEBI" id="CHEBI:18420"/>
        <label>1</label>
    </ligand>
</feature>
<evidence type="ECO:0000313" key="10">
    <source>
        <dbReference type="Proteomes" id="UP000245657"/>
    </source>
</evidence>
<evidence type="ECO:0000256" key="2">
    <source>
        <dbReference type="ARBA" id="ARBA00022723"/>
    </source>
</evidence>
<dbReference type="NCBIfam" id="TIGR00633">
    <property type="entry name" value="xth"/>
    <property type="match status" value="1"/>
</dbReference>
<dbReference type="GeneID" id="97548915"/>
<reference evidence="9 10" key="1">
    <citation type="submission" date="2018-05" db="EMBL/GenBank/DDBJ databases">
        <title>Draft genome of Methanospirillum lacunae Ki8-1.</title>
        <authorList>
            <person name="Dueholm M.S."/>
            <person name="Nielsen P.H."/>
            <person name="Bakmann L.F."/>
            <person name="Otzen D.E."/>
        </authorList>
    </citation>
    <scope>NUCLEOTIDE SEQUENCE [LARGE SCALE GENOMIC DNA]</scope>
    <source>
        <strain evidence="9 10">Ki8-1</strain>
    </source>
</reference>
<dbReference type="GO" id="GO:0008311">
    <property type="term" value="F:double-stranded DNA 3'-5' DNA exonuclease activity"/>
    <property type="evidence" value="ECO:0007669"/>
    <property type="project" value="TreeGrafter"/>
</dbReference>
<comment type="caution">
    <text evidence="9">The sequence shown here is derived from an EMBL/GenBank/DDBJ whole genome shotgun (WGS) entry which is preliminary data.</text>
</comment>
<dbReference type="InterPro" id="IPR005135">
    <property type="entry name" value="Endo/exonuclease/phosphatase"/>
</dbReference>
<gene>
    <name evidence="9" type="primary">xth</name>
    <name evidence="9" type="ORF">DK846_05760</name>
</gene>
<keyword evidence="2 6" id="KW-0479">Metal-binding</keyword>
<feature type="binding site" evidence="6">
    <location>
        <position position="44"/>
    </location>
    <ligand>
        <name>Mg(2+)</name>
        <dbReference type="ChEBI" id="CHEBI:18420"/>
        <label>1</label>
    </ligand>
</feature>
<dbReference type="PANTHER" id="PTHR22748">
    <property type="entry name" value="AP ENDONUCLEASE"/>
    <property type="match status" value="1"/>
</dbReference>
<keyword evidence="4 6" id="KW-0460">Magnesium</keyword>
<dbReference type="RefSeq" id="WP_109967989.1">
    <property type="nucleotide sequence ID" value="NZ_CP176093.1"/>
</dbReference>
<evidence type="ECO:0000256" key="4">
    <source>
        <dbReference type="ARBA" id="ARBA00022842"/>
    </source>
</evidence>
<keyword evidence="6" id="KW-0464">Manganese</keyword>
<comment type="cofactor">
    <cofactor evidence="6">
        <name>Mg(2+)</name>
        <dbReference type="ChEBI" id="CHEBI:18420"/>
    </cofactor>
    <cofactor evidence="6">
        <name>Mn(2+)</name>
        <dbReference type="ChEBI" id="CHEBI:29035"/>
    </cofactor>
    <text evidence="6">Probably binds two magnesium or manganese ions per subunit.</text>
</comment>